<feature type="compositionally biased region" description="Basic and acidic residues" evidence="1">
    <location>
        <begin position="78"/>
        <end position="105"/>
    </location>
</feature>
<evidence type="ECO:0000256" key="1">
    <source>
        <dbReference type="SAM" id="MobiDB-lite"/>
    </source>
</evidence>
<sequence length="252" mass="28880">MLLDVDYALRKPRMRNEMNMKMIWHIRQCIGHETSVHGLWTKLEEMYQEKTSQNKALIRRLVLKLQRGTTGEDLTSEFQRKCQRRDQRRGLKKEEGPEELSKEQSTRSVYRGRTTTMIDVDESDVLLAASADEEVVGKGTVLFRMADGRSMKVIGVRHISLRCKIRSDEAFEASGGTLGVSKRNRKCCRIRKTRGLYRLEGSVQTRGVAIRHGSSEGLRVRGLLVWGECYGASESTESTKRSDKEMARIVRL</sequence>
<evidence type="ECO:0000313" key="3">
    <source>
        <dbReference type="Proteomes" id="UP000585474"/>
    </source>
</evidence>
<accession>A0A7J0F5P8</accession>
<dbReference type="Proteomes" id="UP000585474">
    <property type="component" value="Unassembled WGS sequence"/>
</dbReference>
<dbReference type="AlphaFoldDB" id="A0A7J0F5P8"/>
<dbReference type="OrthoDB" id="1742531at2759"/>
<reference evidence="2 3" key="1">
    <citation type="submission" date="2019-07" db="EMBL/GenBank/DDBJ databases">
        <title>De Novo Assembly of kiwifruit Actinidia rufa.</title>
        <authorList>
            <person name="Sugita-Konishi S."/>
            <person name="Sato K."/>
            <person name="Mori E."/>
            <person name="Abe Y."/>
            <person name="Kisaki G."/>
            <person name="Hamano K."/>
            <person name="Suezawa K."/>
            <person name="Otani M."/>
            <person name="Fukuda T."/>
            <person name="Manabe T."/>
            <person name="Gomi K."/>
            <person name="Tabuchi M."/>
            <person name="Akimitsu K."/>
            <person name="Kataoka I."/>
        </authorList>
    </citation>
    <scope>NUCLEOTIDE SEQUENCE [LARGE SCALE GENOMIC DNA]</scope>
    <source>
        <strain evidence="3">cv. Fuchu</strain>
    </source>
</reference>
<protein>
    <submittedName>
        <fullName evidence="2">Uncharacterized protein</fullName>
    </submittedName>
</protein>
<dbReference type="EMBL" id="BJWL01000009">
    <property type="protein sequence ID" value="GFY94024.1"/>
    <property type="molecule type" value="Genomic_DNA"/>
</dbReference>
<comment type="caution">
    <text evidence="2">The sequence shown here is derived from an EMBL/GenBank/DDBJ whole genome shotgun (WGS) entry which is preliminary data.</text>
</comment>
<keyword evidence="3" id="KW-1185">Reference proteome</keyword>
<proteinExistence type="predicted"/>
<organism evidence="2 3">
    <name type="scientific">Actinidia rufa</name>
    <dbReference type="NCBI Taxonomy" id="165716"/>
    <lineage>
        <taxon>Eukaryota</taxon>
        <taxon>Viridiplantae</taxon>
        <taxon>Streptophyta</taxon>
        <taxon>Embryophyta</taxon>
        <taxon>Tracheophyta</taxon>
        <taxon>Spermatophyta</taxon>
        <taxon>Magnoliopsida</taxon>
        <taxon>eudicotyledons</taxon>
        <taxon>Gunneridae</taxon>
        <taxon>Pentapetalae</taxon>
        <taxon>asterids</taxon>
        <taxon>Ericales</taxon>
        <taxon>Actinidiaceae</taxon>
        <taxon>Actinidia</taxon>
    </lineage>
</organism>
<gene>
    <name evidence="2" type="ORF">Acr_09g0004700</name>
</gene>
<feature type="region of interest" description="Disordered" evidence="1">
    <location>
        <begin position="74"/>
        <end position="107"/>
    </location>
</feature>
<evidence type="ECO:0000313" key="2">
    <source>
        <dbReference type="EMBL" id="GFY94024.1"/>
    </source>
</evidence>
<name>A0A7J0F5P8_9ERIC</name>